<keyword evidence="1" id="KW-0547">Nucleotide-binding</keyword>
<dbReference type="InterPro" id="IPR027417">
    <property type="entry name" value="P-loop_NTPase"/>
</dbReference>
<dbReference type="NCBIfam" id="TIGR00231">
    <property type="entry name" value="small_GTP"/>
    <property type="match status" value="1"/>
</dbReference>
<accession>A0ABQ5KKC1</accession>
<dbReference type="PANTHER" id="PTHR47978">
    <property type="match status" value="1"/>
</dbReference>
<dbReference type="InterPro" id="IPR005225">
    <property type="entry name" value="Small_GTP-bd"/>
</dbReference>
<proteinExistence type="predicted"/>
<dbReference type="CDD" id="cd00154">
    <property type="entry name" value="Rab"/>
    <property type="match status" value="2"/>
</dbReference>
<keyword evidence="4" id="KW-1185">Reference proteome</keyword>
<organism evidence="3 4">
    <name type="scientific">Aduncisulcus paluster</name>
    <dbReference type="NCBI Taxonomy" id="2918883"/>
    <lineage>
        <taxon>Eukaryota</taxon>
        <taxon>Metamonada</taxon>
        <taxon>Carpediemonas-like organisms</taxon>
        <taxon>Aduncisulcus</taxon>
    </lineage>
</organism>
<gene>
    <name evidence="3" type="ORF">ADUPG1_006995</name>
</gene>
<evidence type="ECO:0000313" key="3">
    <source>
        <dbReference type="EMBL" id="GKT32958.1"/>
    </source>
</evidence>
<dbReference type="SMART" id="SM00175">
    <property type="entry name" value="RAB"/>
    <property type="match status" value="1"/>
</dbReference>
<feature type="coiled-coil region" evidence="2">
    <location>
        <begin position="702"/>
        <end position="790"/>
    </location>
</feature>
<dbReference type="PROSITE" id="PS51421">
    <property type="entry name" value="RAS"/>
    <property type="match status" value="1"/>
</dbReference>
<name>A0ABQ5KKC1_9EUKA</name>
<dbReference type="Gene3D" id="3.40.50.300">
    <property type="entry name" value="P-loop containing nucleotide triphosphate hydrolases"/>
    <property type="match status" value="2"/>
</dbReference>
<evidence type="ECO:0000256" key="1">
    <source>
        <dbReference type="ARBA" id="ARBA00022741"/>
    </source>
</evidence>
<sequence length="985" mass="112098">MVHKYKIVFIGCSGSGKTCLINQIVNKEFLETVPPTLGINYFHKSIKTTHGNFDLKILDTSGKDIYLYSLSQIHYRDADAIVIIFDISDVSSIKYIDNIYKIVEKEAGVNSLIYVVANKIDTVKRSYSTIDTYIHGKQLHYFKTSAKTGEGIDNLLRNIGVNVYRRRILHPLACLPEENGTLVMDNLQDSSKKFILPHVDDSLVCEMDSRRSITHSEDDFEDDLSQFFQGKGSLSFSTNIHITFDKPHFLKYFFVSSDSYSSGMRDFDITFKTTKKTVIKHYYMPNSIPLNHYFWQKFLICDIGDPVLNVEISIRSSWGKDQEKVQIHAIKFIKDAELERTWEKKITSGHFEKDSPTYNILVSGDNISGVTSLCNRICYDKFHERTCPTMGVDYFGAFYQTCQLQFIAISGMEVHSLLQHYLENKETHIFVILYNTTQESTFQTAKTIYQSIVDEFQSVISPQSTKINSYIVLVGTMADLFAERKVEKSVVETFAHDNEIQYFETSAKTGEGINRMLSSIVEMCVDYYQDQQKDGELQSIVDEGTNSSNKSIELPKIDDDSLICDIDIPKFESTEGYSQSKLVKFFQGKTSLSLTPDLGDVNLRIPFKKTHIISHFYISSQNVPSGIKRFKMHFPTVEQRIIIKEFSISSDIPSKHYFWEKFIIGISVPIKACYLEVLSPDGDDKQPKVHLHAIRFVIDKEMEKLKAEEKRFKIEKLRVEGEARRAAEVKEERRVEINELLSDFISSTKQTLNALRDELDATKKELAHTKAELEAEKTLRIQENKEFEQQSELKAQMDSLSRELSMDQQTSETKRLILSRDIRSLQRELSCVSARVSGQPPELCASVTKTHADTVSRRVSVLSPLSEYVSVSCDVDTMSSTLMTSVPCSLWHNALSDDGTLSHNAMMMLGLVSLFRALHDGCDDALSDGHLHDTDMNNGLCKCTMHESIRQVTCKMSAVSKTTTALHPALALESSSVCPRYIMEQ</sequence>
<protein>
    <submittedName>
        <fullName evidence="3">Small GTPase like protein</fullName>
    </submittedName>
</protein>
<dbReference type="EMBL" id="BQXS01010097">
    <property type="protein sequence ID" value="GKT32958.1"/>
    <property type="molecule type" value="Genomic_DNA"/>
</dbReference>
<evidence type="ECO:0000313" key="4">
    <source>
        <dbReference type="Proteomes" id="UP001057375"/>
    </source>
</evidence>
<feature type="non-terminal residue" evidence="3">
    <location>
        <position position="985"/>
    </location>
</feature>
<evidence type="ECO:0000256" key="2">
    <source>
        <dbReference type="SAM" id="Coils"/>
    </source>
</evidence>
<keyword evidence="2" id="KW-0175">Coiled coil</keyword>
<dbReference type="SMART" id="SM00173">
    <property type="entry name" value="RAS"/>
    <property type="match status" value="1"/>
</dbReference>
<dbReference type="SUPFAM" id="SSF52540">
    <property type="entry name" value="P-loop containing nucleoside triphosphate hydrolases"/>
    <property type="match status" value="2"/>
</dbReference>
<comment type="caution">
    <text evidence="3">The sequence shown here is derived from an EMBL/GenBank/DDBJ whole genome shotgun (WGS) entry which is preliminary data.</text>
</comment>
<dbReference type="InterPro" id="IPR001806">
    <property type="entry name" value="Small_GTPase"/>
</dbReference>
<dbReference type="Proteomes" id="UP001057375">
    <property type="component" value="Unassembled WGS sequence"/>
</dbReference>
<dbReference type="PRINTS" id="PR00449">
    <property type="entry name" value="RASTRNSFRMNG"/>
</dbReference>
<dbReference type="PROSITE" id="PS51419">
    <property type="entry name" value="RAB"/>
    <property type="match status" value="2"/>
</dbReference>
<reference evidence="3" key="1">
    <citation type="submission" date="2022-03" db="EMBL/GenBank/DDBJ databases">
        <title>Draft genome sequence of Aduncisulcus paluster, a free-living microaerophilic Fornicata.</title>
        <authorList>
            <person name="Yuyama I."/>
            <person name="Kume K."/>
            <person name="Tamura T."/>
            <person name="Inagaki Y."/>
            <person name="Hashimoto T."/>
        </authorList>
    </citation>
    <scope>NUCLEOTIDE SEQUENCE</scope>
    <source>
        <strain evidence="3">NY0171</strain>
    </source>
</reference>
<dbReference type="Pfam" id="PF00071">
    <property type="entry name" value="Ras"/>
    <property type="match status" value="2"/>
</dbReference>
<dbReference type="SMART" id="SM00174">
    <property type="entry name" value="RHO"/>
    <property type="match status" value="1"/>
</dbReference>